<keyword evidence="3" id="KW-1185">Reference proteome</keyword>
<evidence type="ECO:0000313" key="2">
    <source>
        <dbReference type="Ensembl" id="ENSTGEP00000006264.1"/>
    </source>
</evidence>
<dbReference type="Ensembl" id="ENSTGET00000007553.1">
    <property type="protein sequence ID" value="ENSTGEP00000006264.1"/>
    <property type="gene ID" value="ENSTGEG00000005135.1"/>
</dbReference>
<evidence type="ECO:0000256" key="1">
    <source>
        <dbReference type="SAM" id="MobiDB-lite"/>
    </source>
</evidence>
<dbReference type="Proteomes" id="UP000694411">
    <property type="component" value="Chromosome 3"/>
</dbReference>
<sequence length="75" mass="8555">MNPNCHSSPPAPHQRMKPELQEESLQSSTMTAHLIHGHCEMLKWLLKQTLKALEKKTALSLSKIILREKNKLNVS</sequence>
<accession>A0A8D2JWC5</accession>
<feature type="region of interest" description="Disordered" evidence="1">
    <location>
        <begin position="1"/>
        <end position="28"/>
    </location>
</feature>
<reference evidence="2" key="1">
    <citation type="submission" date="2018-05" db="EMBL/GenBank/DDBJ databases">
        <title>Whole genome of Theropithecus gelada.</title>
        <authorList>
            <person name="Chiou K.L."/>
            <person name="Snyder-Mackler N."/>
        </authorList>
    </citation>
    <scope>NUCLEOTIDE SEQUENCE [LARGE SCALE GENOMIC DNA]</scope>
</reference>
<proteinExistence type="predicted"/>
<name>A0A8D2JWC5_THEGE</name>
<organism evidence="2 3">
    <name type="scientific">Theropithecus gelada</name>
    <name type="common">Gelada baboon</name>
    <dbReference type="NCBI Taxonomy" id="9565"/>
    <lineage>
        <taxon>Eukaryota</taxon>
        <taxon>Metazoa</taxon>
        <taxon>Chordata</taxon>
        <taxon>Craniata</taxon>
        <taxon>Vertebrata</taxon>
        <taxon>Euteleostomi</taxon>
        <taxon>Mammalia</taxon>
        <taxon>Eutheria</taxon>
        <taxon>Euarchontoglires</taxon>
        <taxon>Primates</taxon>
        <taxon>Haplorrhini</taxon>
        <taxon>Catarrhini</taxon>
        <taxon>Cercopithecidae</taxon>
        <taxon>Cercopithecinae</taxon>
        <taxon>Theropithecus</taxon>
    </lineage>
</organism>
<protein>
    <submittedName>
        <fullName evidence="2">Uncharacterized protein</fullName>
    </submittedName>
</protein>
<reference evidence="2" key="3">
    <citation type="submission" date="2025-09" db="UniProtKB">
        <authorList>
            <consortium name="Ensembl"/>
        </authorList>
    </citation>
    <scope>IDENTIFICATION</scope>
</reference>
<evidence type="ECO:0000313" key="3">
    <source>
        <dbReference type="Proteomes" id="UP000694411"/>
    </source>
</evidence>
<reference evidence="2" key="2">
    <citation type="submission" date="2025-08" db="UniProtKB">
        <authorList>
            <consortium name="Ensembl"/>
        </authorList>
    </citation>
    <scope>IDENTIFICATION</scope>
</reference>
<dbReference type="AlphaFoldDB" id="A0A8D2JWC5"/>